<keyword evidence="2" id="KW-0677">Repeat</keyword>
<dbReference type="OrthoDB" id="10598304at2759"/>
<evidence type="ECO:0000313" key="4">
    <source>
        <dbReference type="EMBL" id="CAD7625760.1"/>
    </source>
</evidence>
<evidence type="ECO:0000256" key="1">
    <source>
        <dbReference type="ARBA" id="ARBA00022614"/>
    </source>
</evidence>
<feature type="region of interest" description="Disordered" evidence="3">
    <location>
        <begin position="325"/>
        <end position="361"/>
    </location>
</feature>
<accession>A0A7R9PYS3</accession>
<dbReference type="Proteomes" id="UP000759131">
    <property type="component" value="Unassembled WGS sequence"/>
</dbReference>
<dbReference type="Gene3D" id="3.80.10.10">
    <property type="entry name" value="Ribonuclease Inhibitor"/>
    <property type="match status" value="1"/>
</dbReference>
<gene>
    <name evidence="4" type="ORF">OSB1V03_LOCUS6193</name>
</gene>
<name>A0A7R9PYS3_9ACAR</name>
<dbReference type="PANTHER" id="PTHR45712:SF22">
    <property type="entry name" value="INSULIN-LIKE GROWTH FACTOR-BINDING PROTEIN COMPLEX ACID LABILE SUBUNIT"/>
    <property type="match status" value="1"/>
</dbReference>
<dbReference type="SUPFAM" id="SSF52058">
    <property type="entry name" value="L domain-like"/>
    <property type="match status" value="1"/>
</dbReference>
<dbReference type="EMBL" id="CAJPIZ010003300">
    <property type="protein sequence ID" value="CAG2106190.1"/>
    <property type="molecule type" value="Genomic_DNA"/>
</dbReference>
<dbReference type="Pfam" id="PF13855">
    <property type="entry name" value="LRR_8"/>
    <property type="match status" value="1"/>
</dbReference>
<sequence length="391" mass="44975">MRDLTINTVILENFALLLPFKDRYFNGQYIKNMVLKAAIFDWVMMEPSRVARCALFDGIDAQYLEVLTILDSKLTQPLNQREEFEWKMFAKFVNLKALHIENGVLVTVGQRFRDLSVGQLISVTFRKNILQHIERHTFDAMVSLKRLTITQNLITSLDFLATKHTVWPKLWYLDLRQNLLESFPTTLVDSLPALKVLKLGQNKIRVIDANTMNVLIARCSEFHFEKLPGPIDKSGPADKDIYFEARKSMAWIPNFFQTLPKSPYFFYESLQKMKCLNMRSNETILCGKIDPDDFDFPDIVNSTTPLPNTPTPYTDITSGTVSHTTPVASTYNPTHSHTPTSQTRTSDDPSTEPSVVTNPTDPSVDWDRISYYVSSCLYYDHDQTYECCFDK</sequence>
<organism evidence="4">
    <name type="scientific">Medioppia subpectinata</name>
    <dbReference type="NCBI Taxonomy" id="1979941"/>
    <lineage>
        <taxon>Eukaryota</taxon>
        <taxon>Metazoa</taxon>
        <taxon>Ecdysozoa</taxon>
        <taxon>Arthropoda</taxon>
        <taxon>Chelicerata</taxon>
        <taxon>Arachnida</taxon>
        <taxon>Acari</taxon>
        <taxon>Acariformes</taxon>
        <taxon>Sarcoptiformes</taxon>
        <taxon>Oribatida</taxon>
        <taxon>Brachypylina</taxon>
        <taxon>Oppioidea</taxon>
        <taxon>Oppiidae</taxon>
        <taxon>Medioppia</taxon>
    </lineage>
</organism>
<evidence type="ECO:0000313" key="5">
    <source>
        <dbReference type="Proteomes" id="UP000759131"/>
    </source>
</evidence>
<proteinExistence type="predicted"/>
<dbReference type="AlphaFoldDB" id="A0A7R9PYS3"/>
<dbReference type="InterPro" id="IPR001611">
    <property type="entry name" value="Leu-rich_rpt"/>
</dbReference>
<feature type="compositionally biased region" description="Polar residues" evidence="3">
    <location>
        <begin position="351"/>
        <end position="361"/>
    </location>
</feature>
<dbReference type="InterPro" id="IPR050333">
    <property type="entry name" value="SLRP"/>
</dbReference>
<dbReference type="EMBL" id="OC857875">
    <property type="protein sequence ID" value="CAD7625760.1"/>
    <property type="molecule type" value="Genomic_DNA"/>
</dbReference>
<reference evidence="4" key="1">
    <citation type="submission" date="2020-11" db="EMBL/GenBank/DDBJ databases">
        <authorList>
            <person name="Tran Van P."/>
        </authorList>
    </citation>
    <scope>NUCLEOTIDE SEQUENCE</scope>
</reference>
<protein>
    <submittedName>
        <fullName evidence="4">Uncharacterized protein</fullName>
    </submittedName>
</protein>
<keyword evidence="5" id="KW-1185">Reference proteome</keyword>
<dbReference type="InterPro" id="IPR032675">
    <property type="entry name" value="LRR_dom_sf"/>
</dbReference>
<feature type="compositionally biased region" description="Polar residues" evidence="3">
    <location>
        <begin position="325"/>
        <end position="344"/>
    </location>
</feature>
<keyword evidence="1" id="KW-0433">Leucine-rich repeat</keyword>
<evidence type="ECO:0000256" key="3">
    <source>
        <dbReference type="SAM" id="MobiDB-lite"/>
    </source>
</evidence>
<dbReference type="PANTHER" id="PTHR45712">
    <property type="entry name" value="AGAP008170-PA"/>
    <property type="match status" value="1"/>
</dbReference>
<evidence type="ECO:0000256" key="2">
    <source>
        <dbReference type="ARBA" id="ARBA00022737"/>
    </source>
</evidence>